<dbReference type="RefSeq" id="XP_067690524.1">
    <property type="nucleotide sequence ID" value="XM_067834421.1"/>
</dbReference>
<proteinExistence type="predicted"/>
<evidence type="ECO:0000313" key="2">
    <source>
        <dbReference type="EMBL" id="KAG5472001.1"/>
    </source>
</evidence>
<reference evidence="2 3" key="1">
    <citation type="submission" date="2021-02" db="EMBL/GenBank/DDBJ databases">
        <title>Leishmania (Mundinia) enrietti genome sequencing and assembly.</title>
        <authorList>
            <person name="Almutairi H."/>
            <person name="Gatherer D."/>
        </authorList>
    </citation>
    <scope>NUCLEOTIDE SEQUENCE [LARGE SCALE GENOMIC DNA]</scope>
    <source>
        <strain evidence="2">CUR178</strain>
    </source>
</reference>
<dbReference type="GeneID" id="94169931"/>
<evidence type="ECO:0000256" key="1">
    <source>
        <dbReference type="SAM" id="MobiDB-lite"/>
    </source>
</evidence>
<dbReference type="KEGG" id="lenr:94169931"/>
<name>A0A836H6S3_LEIEN</name>
<sequence>MNIGVVAKQRRPHPQSTTEAPVMLGSTSRLIRENSIAFGKILACVLRWMSWCSSFITNGEVKA</sequence>
<comment type="caution">
    <text evidence="2">The sequence shown here is derived from an EMBL/GenBank/DDBJ whole genome shotgun (WGS) entry which is preliminary data.</text>
</comment>
<keyword evidence="3" id="KW-1185">Reference proteome</keyword>
<evidence type="ECO:0000313" key="3">
    <source>
        <dbReference type="Proteomes" id="UP000674179"/>
    </source>
</evidence>
<feature type="region of interest" description="Disordered" evidence="1">
    <location>
        <begin position="1"/>
        <end position="20"/>
    </location>
</feature>
<organism evidence="2 3">
    <name type="scientific">Leishmania enriettii</name>
    <dbReference type="NCBI Taxonomy" id="5663"/>
    <lineage>
        <taxon>Eukaryota</taxon>
        <taxon>Discoba</taxon>
        <taxon>Euglenozoa</taxon>
        <taxon>Kinetoplastea</taxon>
        <taxon>Metakinetoplastina</taxon>
        <taxon>Trypanosomatida</taxon>
        <taxon>Trypanosomatidae</taxon>
        <taxon>Leishmaniinae</taxon>
        <taxon>Leishmania</taxon>
    </lineage>
</organism>
<gene>
    <name evidence="2" type="ORF">CUR178_02666</name>
</gene>
<accession>A0A836H6S3</accession>
<dbReference type="Proteomes" id="UP000674179">
    <property type="component" value="Chromosome 31"/>
</dbReference>
<protein>
    <submittedName>
        <fullName evidence="2">Uncharacterized protein</fullName>
    </submittedName>
</protein>
<dbReference type="EMBL" id="JAFHKP010000031">
    <property type="protein sequence ID" value="KAG5472001.1"/>
    <property type="molecule type" value="Genomic_DNA"/>
</dbReference>
<dbReference type="AlphaFoldDB" id="A0A836H6S3"/>